<keyword evidence="4 6" id="KW-0560">Oxidoreductase</keyword>
<sequence length="359" mass="38095">MKIADHHLQGLPHAIEAREKLGEALFRYMLGQPKDLPVGADDANAAALQQYRLVPRVMRGCQSLNISSQPFKRHWSAPLAVGAFAGDRVFHPQGLLPIARVCQRLQLPLFISEETVTPLADICAEHDDCWLQLRAAGPVDRILDLMGNAADCGAQGIILTVLAPVHPVNGLQPGGFSIGDELLRRGWKTIGSTAAGVHPLPAFPAWSWQELATVIQHATAKGLSVMVKGVLHPEDAMLATQSGAQALMVSNIGLRQSARWVTPVESMAHIVPAFTGLLAIDGGIRSGADVLVARSLGAELAVIVRPIIAALAAGGEQAVESLLCGLINEITALCSWCGVSDICELNADYVAIMGASHEQ</sequence>
<evidence type="ECO:0000256" key="1">
    <source>
        <dbReference type="ARBA" id="ARBA00001917"/>
    </source>
</evidence>
<dbReference type="EC" id="1.-.-.-" evidence="6"/>
<evidence type="ECO:0000256" key="4">
    <source>
        <dbReference type="ARBA" id="ARBA00023002"/>
    </source>
</evidence>
<evidence type="ECO:0000256" key="3">
    <source>
        <dbReference type="ARBA" id="ARBA00022643"/>
    </source>
</evidence>
<dbReference type="InterPro" id="IPR000262">
    <property type="entry name" value="FMN-dep_DH"/>
</dbReference>
<name>A0AB39VUC7_9GAMM</name>
<dbReference type="SUPFAM" id="SSF51395">
    <property type="entry name" value="FMN-linked oxidoreductases"/>
    <property type="match status" value="1"/>
</dbReference>
<evidence type="ECO:0000313" key="6">
    <source>
        <dbReference type="EMBL" id="XDU73559.1"/>
    </source>
</evidence>
<comment type="cofactor">
    <cofactor evidence="1">
        <name>FMN</name>
        <dbReference type="ChEBI" id="CHEBI:58210"/>
    </cofactor>
</comment>
<feature type="domain" description="FMN hydroxy acid dehydrogenase" evidence="5">
    <location>
        <begin position="43"/>
        <end position="355"/>
    </location>
</feature>
<dbReference type="PROSITE" id="PS51349">
    <property type="entry name" value="FMN_HYDROXY_ACID_DH_2"/>
    <property type="match status" value="1"/>
</dbReference>
<dbReference type="PANTHER" id="PTHR10578">
    <property type="entry name" value="S -2-HYDROXY-ACID OXIDASE-RELATED"/>
    <property type="match status" value="1"/>
</dbReference>
<dbReference type="EMBL" id="CP165628">
    <property type="protein sequence ID" value="XDU73559.1"/>
    <property type="molecule type" value="Genomic_DNA"/>
</dbReference>
<reference evidence="6" key="1">
    <citation type="submission" date="2024-07" db="EMBL/GenBank/DDBJ databases">
        <authorList>
            <person name="Biller S.J."/>
        </authorList>
    </citation>
    <scope>NUCLEOTIDE SEQUENCE</scope>
    <source>
        <strain evidence="6">WC2420</strain>
    </source>
</reference>
<dbReference type="GO" id="GO:0016491">
    <property type="term" value="F:oxidoreductase activity"/>
    <property type="evidence" value="ECO:0007669"/>
    <property type="project" value="UniProtKB-KW"/>
</dbReference>
<dbReference type="Gene3D" id="3.20.20.70">
    <property type="entry name" value="Aldolase class I"/>
    <property type="match status" value="1"/>
</dbReference>
<accession>A0AB39VUC7</accession>
<dbReference type="PANTHER" id="PTHR10578:SF107">
    <property type="entry name" value="2-HYDROXYACID OXIDASE 1"/>
    <property type="match status" value="1"/>
</dbReference>
<gene>
    <name evidence="6" type="ORF">AB3G37_05515</name>
</gene>
<dbReference type="AlphaFoldDB" id="A0AB39VUC7"/>
<dbReference type="RefSeq" id="WP_369789963.1">
    <property type="nucleotide sequence ID" value="NZ_CP165628.1"/>
</dbReference>
<dbReference type="Pfam" id="PF01070">
    <property type="entry name" value="FMN_dh"/>
    <property type="match status" value="1"/>
</dbReference>
<keyword evidence="2" id="KW-0285">Flavoprotein</keyword>
<organism evidence="6">
    <name type="scientific">Rouxiella sp. WC2420</name>
    <dbReference type="NCBI Taxonomy" id="3234145"/>
    <lineage>
        <taxon>Bacteria</taxon>
        <taxon>Pseudomonadati</taxon>
        <taxon>Pseudomonadota</taxon>
        <taxon>Gammaproteobacteria</taxon>
        <taxon>Enterobacterales</taxon>
        <taxon>Yersiniaceae</taxon>
        <taxon>Rouxiella</taxon>
    </lineage>
</organism>
<dbReference type="InterPro" id="IPR037396">
    <property type="entry name" value="FMN_HAD"/>
</dbReference>
<evidence type="ECO:0000256" key="2">
    <source>
        <dbReference type="ARBA" id="ARBA00022630"/>
    </source>
</evidence>
<protein>
    <submittedName>
        <fullName evidence="6">Alpha-hydroxy acid oxidase</fullName>
        <ecNumber evidence="6">1.-.-.-</ecNumber>
    </submittedName>
</protein>
<keyword evidence="3" id="KW-0288">FMN</keyword>
<evidence type="ECO:0000259" key="5">
    <source>
        <dbReference type="PROSITE" id="PS51349"/>
    </source>
</evidence>
<proteinExistence type="predicted"/>
<dbReference type="InterPro" id="IPR013785">
    <property type="entry name" value="Aldolase_TIM"/>
</dbReference>